<dbReference type="InterPro" id="IPR018713">
    <property type="entry name" value="MPAB/Lcp_cat_dom"/>
</dbReference>
<evidence type="ECO:0000259" key="1">
    <source>
        <dbReference type="Pfam" id="PF09995"/>
    </source>
</evidence>
<feature type="domain" description="ER-bound oxygenase mpaB/mpaB'/Rubber oxygenase catalytic" evidence="1">
    <location>
        <begin position="105"/>
        <end position="348"/>
    </location>
</feature>
<comment type="caution">
    <text evidence="2">The sequence shown here is derived from an EMBL/GenBank/DDBJ whole genome shotgun (WGS) entry which is preliminary data.</text>
</comment>
<evidence type="ECO:0000313" key="3">
    <source>
        <dbReference type="Proteomes" id="UP000294558"/>
    </source>
</evidence>
<dbReference type="EMBL" id="SOAU01000001">
    <property type="protein sequence ID" value="TDT16862.1"/>
    <property type="molecule type" value="Genomic_DNA"/>
</dbReference>
<dbReference type="OrthoDB" id="7614910at2"/>
<dbReference type="Pfam" id="PF09995">
    <property type="entry name" value="MPAB_Lcp_cat"/>
    <property type="match status" value="1"/>
</dbReference>
<dbReference type="PANTHER" id="PTHR37539">
    <property type="entry name" value="SECRETED PROTEIN-RELATED"/>
    <property type="match status" value="1"/>
</dbReference>
<protein>
    <submittedName>
        <fullName evidence="2">Uncharacterized protein DUF2236</fullName>
    </submittedName>
</protein>
<keyword evidence="3" id="KW-1185">Reference proteome</keyword>
<evidence type="ECO:0000313" key="2">
    <source>
        <dbReference type="EMBL" id="TDT16862.1"/>
    </source>
</evidence>
<dbReference type="InterPro" id="IPR037473">
    <property type="entry name" value="Lcp-like"/>
</dbReference>
<proteinExistence type="predicted"/>
<accession>A0A4R7I024</accession>
<gene>
    <name evidence="2" type="ORF">BDK89_2461</name>
</gene>
<dbReference type="GO" id="GO:0016491">
    <property type="term" value="F:oxidoreductase activity"/>
    <property type="evidence" value="ECO:0007669"/>
    <property type="project" value="InterPro"/>
</dbReference>
<reference evidence="2 3" key="1">
    <citation type="submission" date="2019-03" db="EMBL/GenBank/DDBJ databases">
        <title>Sequencing the genomes of 1000 actinobacteria strains.</title>
        <authorList>
            <person name="Klenk H.-P."/>
        </authorList>
    </citation>
    <scope>NUCLEOTIDE SEQUENCE [LARGE SCALE GENOMIC DNA]</scope>
    <source>
        <strain evidence="2 3">DSM 18936</strain>
    </source>
</reference>
<organism evidence="2 3">
    <name type="scientific">Ilumatobacter fluminis</name>
    <dbReference type="NCBI Taxonomy" id="467091"/>
    <lineage>
        <taxon>Bacteria</taxon>
        <taxon>Bacillati</taxon>
        <taxon>Actinomycetota</taxon>
        <taxon>Acidimicrobiia</taxon>
        <taxon>Acidimicrobiales</taxon>
        <taxon>Ilumatobacteraceae</taxon>
        <taxon>Ilumatobacter</taxon>
    </lineage>
</organism>
<dbReference type="Proteomes" id="UP000294558">
    <property type="component" value="Unassembled WGS sequence"/>
</dbReference>
<dbReference type="PANTHER" id="PTHR37539:SF1">
    <property type="entry name" value="ER-BOUND OXYGENASE MPAB_MPAB'_RUBBER OXYGENASE CATALYTIC DOMAIN-CONTAINING PROTEIN"/>
    <property type="match status" value="1"/>
</dbReference>
<dbReference type="AlphaFoldDB" id="A0A4R7I024"/>
<dbReference type="RefSeq" id="WP_133869197.1">
    <property type="nucleotide sequence ID" value="NZ_SOAU01000001.1"/>
</dbReference>
<sequence length="395" mass="44429">MPNRPPTSSASEFALPTDDELDRWRNIADPPADYAVAAYFAAVDEESPGQLFGHLVRHTQLPPEDRVPAIADFFEAASARPDWVDDQAVERGQAFFNRLVSHQFAALYFASLPSSYAAAKGVQVLHMTGRLRTDTERRLNETAQFMMDISGPGALDTDGVGVQRILHVRLMHAAVRWMIANDPSVKHVPDLDPPRVLLPDLIWSSSWGLPGNQEDLVGTWLTFTAQVYDTFDASGVEYTERDISDHLHMWRLVGHHLGVAPRLVPSSRRDADALHEMVWHRQQAPSASGVAMTEALLDQAHHHMPRPTWPLIPTTFRHFLGDDVADMIEIPPANWTRRVFPVMNRVARFLTRGSAKHPLHARMSAYMGRHLMQGLLDEMRHGDRPDFAIPDHLAE</sequence>
<name>A0A4R7I024_9ACTN</name>